<feature type="region of interest" description="Disordered" evidence="3">
    <location>
        <begin position="277"/>
        <end position="313"/>
    </location>
</feature>
<accession>K0KM73</accession>
<feature type="compositionally biased region" description="Polar residues" evidence="3">
    <location>
        <begin position="288"/>
        <end position="302"/>
    </location>
</feature>
<dbReference type="EMBL" id="CAIF01000241">
    <property type="protein sequence ID" value="CCH46350.1"/>
    <property type="molecule type" value="Genomic_DNA"/>
</dbReference>
<proteinExistence type="predicted"/>
<dbReference type="SUPFAM" id="SSF47095">
    <property type="entry name" value="HMG-box"/>
    <property type="match status" value="1"/>
</dbReference>
<evidence type="ECO:0000256" key="3">
    <source>
        <dbReference type="SAM" id="MobiDB-lite"/>
    </source>
</evidence>
<keyword evidence="5" id="KW-1185">Reference proteome</keyword>
<dbReference type="PANTHER" id="PTHR45789:SF2">
    <property type="entry name" value="FI18025P1"/>
    <property type="match status" value="1"/>
</dbReference>
<dbReference type="HOGENOM" id="CLU_464778_0_0_1"/>
<dbReference type="Proteomes" id="UP000009328">
    <property type="component" value="Unassembled WGS sequence"/>
</dbReference>
<evidence type="ECO:0000256" key="2">
    <source>
        <dbReference type="ARBA" id="ARBA00023242"/>
    </source>
</evidence>
<dbReference type="InterPro" id="IPR036910">
    <property type="entry name" value="HMG_box_dom_sf"/>
</dbReference>
<dbReference type="AlphaFoldDB" id="K0KM73"/>
<evidence type="ECO:0000313" key="4">
    <source>
        <dbReference type="EMBL" id="CCH46350.1"/>
    </source>
</evidence>
<organism evidence="4 5">
    <name type="scientific">Wickerhamomyces ciferrii (strain ATCC 14091 / BCRC 22168 / CBS 111 / JCM 3599 / NBRC 0793 / NRRL Y-1031 F-60-10)</name>
    <name type="common">Yeast</name>
    <name type="synonym">Pichia ciferrii</name>
    <dbReference type="NCBI Taxonomy" id="1206466"/>
    <lineage>
        <taxon>Eukaryota</taxon>
        <taxon>Fungi</taxon>
        <taxon>Dikarya</taxon>
        <taxon>Ascomycota</taxon>
        <taxon>Saccharomycotina</taxon>
        <taxon>Saccharomycetes</taxon>
        <taxon>Phaffomycetales</taxon>
        <taxon>Wickerhamomycetaceae</taxon>
        <taxon>Wickerhamomyces</taxon>
    </lineage>
</organism>
<sequence>MVHLHTNNIKNTNHINSNYLTEAPNMDFMDFSMFPQDQQQAMNFSHFGSENQDQYVPKAAFFAGSGNEDITKLNMNNFLTSNTNIVPQTITTNTLPPQGQKVSTNDSYDSSVFNSDDLFFSQTAAYNSEQQHQDHFNPLNNGLFNHQNNTDVHFVNGLLTPADNEAQEIYSLSSRDSNAPPSTVPSSAFGSATNLNFGGNHYPATANAQNYMNHYSPMTAPNSADVSYFNNDVFDQLPPHLDFRNAQLSSPLHSPKSGSFAEAQEAIYYQQQIQNNSIQRHSAKKMGSTDSLPMRSSVSNAGGVSKPSAKRSKTMGDLGISGINISNNVPTPIIYNPDVQNVYEWIKVSEITPERYNEILNRGAERKLSDVSQILDSFKQKHIMKKLNIINLKIGLKEKSNDEKPPRMNMREIPYSDSFEIICRTSSGYDTPVSEANNVLSGLRHLPILKDHINYKLYEELVSNGKPKDGKVKRPLNQFMLYRTAMIRAASIFKVAEFIKTDDLNELNRIEQELISNPKSKILDEIVGVQPKLDHHTTAQVIALLWKTEDPQVLQKFSNFAQIEKETHSKVYPNYKFNPQKKNSTSK</sequence>
<dbReference type="GO" id="GO:0000981">
    <property type="term" value="F:DNA-binding transcription factor activity, RNA polymerase II-specific"/>
    <property type="evidence" value="ECO:0007669"/>
    <property type="project" value="TreeGrafter"/>
</dbReference>
<dbReference type="STRING" id="1206466.K0KM73"/>
<reference evidence="4 5" key="1">
    <citation type="journal article" date="2012" name="Eukaryot. Cell">
        <title>Draft genome sequence of Wickerhamomyces ciferrii NRRL Y-1031 F-60-10.</title>
        <authorList>
            <person name="Schneider J."/>
            <person name="Andrea H."/>
            <person name="Blom J."/>
            <person name="Jaenicke S."/>
            <person name="Ruckert C."/>
            <person name="Schorsch C."/>
            <person name="Szczepanowski R."/>
            <person name="Farwick M."/>
            <person name="Goesmann A."/>
            <person name="Puhler A."/>
            <person name="Schaffer S."/>
            <person name="Tauch A."/>
            <person name="Kohler T."/>
            <person name="Brinkrolf K."/>
        </authorList>
    </citation>
    <scope>NUCLEOTIDE SEQUENCE [LARGE SCALE GENOMIC DNA]</scope>
    <source>
        <strain evidence="5">ATCC 14091 / BCRC 22168 / CBS 111 / JCM 3599 / NBRC 0793 / NRRL Y-1031 F-60-10</strain>
    </source>
</reference>
<dbReference type="GO" id="GO:0000978">
    <property type="term" value="F:RNA polymerase II cis-regulatory region sequence-specific DNA binding"/>
    <property type="evidence" value="ECO:0007669"/>
    <property type="project" value="TreeGrafter"/>
</dbReference>
<comment type="caution">
    <text evidence="4">The sequence shown here is derived from an EMBL/GenBank/DDBJ whole genome shotgun (WGS) entry which is preliminary data.</text>
</comment>
<dbReference type="InParanoid" id="K0KM73"/>
<protein>
    <submittedName>
        <fullName evidence="4">Transcription factor</fullName>
    </submittedName>
</protein>
<keyword evidence="1" id="KW-0238">DNA-binding</keyword>
<dbReference type="PANTHER" id="PTHR45789">
    <property type="entry name" value="FI18025P1"/>
    <property type="match status" value="1"/>
</dbReference>
<evidence type="ECO:0000256" key="1">
    <source>
        <dbReference type="ARBA" id="ARBA00023125"/>
    </source>
</evidence>
<name>K0KM73_WICCF</name>
<evidence type="ECO:0000313" key="5">
    <source>
        <dbReference type="Proteomes" id="UP000009328"/>
    </source>
</evidence>
<dbReference type="InterPro" id="IPR051356">
    <property type="entry name" value="SOX/SOX-like_TF"/>
</dbReference>
<keyword evidence="2" id="KW-0539">Nucleus</keyword>
<dbReference type="Gene3D" id="1.10.30.10">
    <property type="entry name" value="High mobility group box domain"/>
    <property type="match status" value="1"/>
</dbReference>
<dbReference type="eggNOG" id="ENOG502SCB9">
    <property type="taxonomic scope" value="Eukaryota"/>
</dbReference>
<gene>
    <name evidence="4" type="ORF">BN7_5943</name>
</gene>
<dbReference type="GO" id="GO:0005634">
    <property type="term" value="C:nucleus"/>
    <property type="evidence" value="ECO:0007669"/>
    <property type="project" value="TreeGrafter"/>
</dbReference>